<dbReference type="EMBL" id="JAYMGO010000011">
    <property type="protein sequence ID" value="KAL1265527.1"/>
    <property type="molecule type" value="Genomic_DNA"/>
</dbReference>
<sequence>MRPRERARKWQHVSVSVFGCLEQSEGFGCEVTGISVALAYSGSLRICLAVLQGERWRLQLSSHLVCPFVERLWRGCDLAWSILRSI</sequence>
<reference evidence="1 2" key="1">
    <citation type="submission" date="2023-09" db="EMBL/GenBank/DDBJ databases">
        <authorList>
            <person name="Wang M."/>
        </authorList>
    </citation>
    <scope>NUCLEOTIDE SEQUENCE [LARGE SCALE GENOMIC DNA]</scope>
    <source>
        <strain evidence="1">GT-2023</strain>
        <tissue evidence="1">Liver</tissue>
    </source>
</reference>
<evidence type="ECO:0000313" key="1">
    <source>
        <dbReference type="EMBL" id="KAL1265527.1"/>
    </source>
</evidence>
<comment type="caution">
    <text evidence="1">The sequence shown here is derived from an EMBL/GenBank/DDBJ whole genome shotgun (WGS) entry which is preliminary data.</text>
</comment>
<gene>
    <name evidence="1" type="ORF">QQF64_003554</name>
</gene>
<name>A0ABR3MLM6_9TELE</name>
<dbReference type="PROSITE" id="PS51257">
    <property type="entry name" value="PROKAR_LIPOPROTEIN"/>
    <property type="match status" value="1"/>
</dbReference>
<protein>
    <submittedName>
        <fullName evidence="1">Uncharacterized protein</fullName>
    </submittedName>
</protein>
<proteinExistence type="predicted"/>
<keyword evidence="2" id="KW-1185">Reference proteome</keyword>
<dbReference type="Proteomes" id="UP001558613">
    <property type="component" value="Unassembled WGS sequence"/>
</dbReference>
<evidence type="ECO:0000313" key="2">
    <source>
        <dbReference type="Proteomes" id="UP001558613"/>
    </source>
</evidence>
<accession>A0ABR3MLM6</accession>
<organism evidence="1 2">
    <name type="scientific">Cirrhinus molitorella</name>
    <name type="common">mud carp</name>
    <dbReference type="NCBI Taxonomy" id="172907"/>
    <lineage>
        <taxon>Eukaryota</taxon>
        <taxon>Metazoa</taxon>
        <taxon>Chordata</taxon>
        <taxon>Craniata</taxon>
        <taxon>Vertebrata</taxon>
        <taxon>Euteleostomi</taxon>
        <taxon>Actinopterygii</taxon>
        <taxon>Neopterygii</taxon>
        <taxon>Teleostei</taxon>
        <taxon>Ostariophysi</taxon>
        <taxon>Cypriniformes</taxon>
        <taxon>Cyprinidae</taxon>
        <taxon>Labeoninae</taxon>
        <taxon>Labeonini</taxon>
        <taxon>Cirrhinus</taxon>
    </lineage>
</organism>